<evidence type="ECO:0000313" key="1">
    <source>
        <dbReference type="EMBL" id="KAL3638502.1"/>
    </source>
</evidence>
<sequence length="43" mass="4494">MLCYKLLYACIKGALVCDIVGWANGAPAMAALETPLVVCASIH</sequence>
<proteinExistence type="predicted"/>
<dbReference type="Proteomes" id="UP001632038">
    <property type="component" value="Unassembled WGS sequence"/>
</dbReference>
<accession>A0ABD3D919</accession>
<evidence type="ECO:0000313" key="2">
    <source>
        <dbReference type="Proteomes" id="UP001632038"/>
    </source>
</evidence>
<dbReference type="AlphaFoldDB" id="A0ABD3D919"/>
<dbReference type="EMBL" id="JAVIJP010000019">
    <property type="protein sequence ID" value="KAL3638502.1"/>
    <property type="molecule type" value="Genomic_DNA"/>
</dbReference>
<reference evidence="2" key="1">
    <citation type="journal article" date="2024" name="IScience">
        <title>Strigolactones Initiate the Formation of Haustorium-like Structures in Castilleja.</title>
        <authorList>
            <person name="Buerger M."/>
            <person name="Peterson D."/>
            <person name="Chory J."/>
        </authorList>
    </citation>
    <scope>NUCLEOTIDE SEQUENCE [LARGE SCALE GENOMIC DNA]</scope>
</reference>
<comment type="caution">
    <text evidence="1">The sequence shown here is derived from an EMBL/GenBank/DDBJ whole genome shotgun (WGS) entry which is preliminary data.</text>
</comment>
<name>A0ABD3D919_9LAMI</name>
<gene>
    <name evidence="1" type="ORF">CASFOL_017873</name>
</gene>
<protein>
    <submittedName>
        <fullName evidence="1">Uncharacterized protein</fullName>
    </submittedName>
</protein>
<organism evidence="1 2">
    <name type="scientific">Castilleja foliolosa</name>
    <dbReference type="NCBI Taxonomy" id="1961234"/>
    <lineage>
        <taxon>Eukaryota</taxon>
        <taxon>Viridiplantae</taxon>
        <taxon>Streptophyta</taxon>
        <taxon>Embryophyta</taxon>
        <taxon>Tracheophyta</taxon>
        <taxon>Spermatophyta</taxon>
        <taxon>Magnoliopsida</taxon>
        <taxon>eudicotyledons</taxon>
        <taxon>Gunneridae</taxon>
        <taxon>Pentapetalae</taxon>
        <taxon>asterids</taxon>
        <taxon>lamiids</taxon>
        <taxon>Lamiales</taxon>
        <taxon>Orobanchaceae</taxon>
        <taxon>Pedicularideae</taxon>
        <taxon>Castillejinae</taxon>
        <taxon>Castilleja</taxon>
    </lineage>
</organism>
<keyword evidence="2" id="KW-1185">Reference proteome</keyword>